<gene>
    <name evidence="3" type="ORF">BG006_010104</name>
</gene>
<keyword evidence="2" id="KW-0732">Signal</keyword>
<evidence type="ECO:0000313" key="4">
    <source>
        <dbReference type="Proteomes" id="UP000696485"/>
    </source>
</evidence>
<sequence>MKPSTVSTVLVLATAIALANAKAIDKRDDTLADYAAIEQQEGVATLLKRLVDTTIGATEAPQTEDLIIVPDTTPLFEEKTVSQQIKKAEGDKSNGDEDYDEDKGEDKKGEDEG</sequence>
<feature type="signal peptide" evidence="2">
    <location>
        <begin position="1"/>
        <end position="21"/>
    </location>
</feature>
<dbReference type="EMBL" id="JAAAUY010000779">
    <property type="protein sequence ID" value="KAF9326467.1"/>
    <property type="molecule type" value="Genomic_DNA"/>
</dbReference>
<feature type="chain" id="PRO_5040416841" evidence="2">
    <location>
        <begin position="22"/>
        <end position="113"/>
    </location>
</feature>
<evidence type="ECO:0000256" key="1">
    <source>
        <dbReference type="SAM" id="MobiDB-lite"/>
    </source>
</evidence>
<name>A0A9P5SDN9_9FUNG</name>
<proteinExistence type="predicted"/>
<protein>
    <submittedName>
        <fullName evidence="3">Uncharacterized protein</fullName>
    </submittedName>
</protein>
<organism evidence="3 4">
    <name type="scientific">Podila minutissima</name>
    <dbReference type="NCBI Taxonomy" id="64525"/>
    <lineage>
        <taxon>Eukaryota</taxon>
        <taxon>Fungi</taxon>
        <taxon>Fungi incertae sedis</taxon>
        <taxon>Mucoromycota</taxon>
        <taxon>Mortierellomycotina</taxon>
        <taxon>Mortierellomycetes</taxon>
        <taxon>Mortierellales</taxon>
        <taxon>Mortierellaceae</taxon>
        <taxon>Podila</taxon>
    </lineage>
</organism>
<evidence type="ECO:0000256" key="2">
    <source>
        <dbReference type="SAM" id="SignalP"/>
    </source>
</evidence>
<dbReference type="Proteomes" id="UP000696485">
    <property type="component" value="Unassembled WGS sequence"/>
</dbReference>
<feature type="region of interest" description="Disordered" evidence="1">
    <location>
        <begin position="78"/>
        <end position="113"/>
    </location>
</feature>
<evidence type="ECO:0000313" key="3">
    <source>
        <dbReference type="EMBL" id="KAF9326467.1"/>
    </source>
</evidence>
<comment type="caution">
    <text evidence="3">The sequence shown here is derived from an EMBL/GenBank/DDBJ whole genome shotgun (WGS) entry which is preliminary data.</text>
</comment>
<dbReference type="AlphaFoldDB" id="A0A9P5SDN9"/>
<keyword evidence="4" id="KW-1185">Reference proteome</keyword>
<reference evidence="3" key="1">
    <citation type="journal article" date="2020" name="Fungal Divers.">
        <title>Resolving the Mortierellaceae phylogeny through synthesis of multi-gene phylogenetics and phylogenomics.</title>
        <authorList>
            <person name="Vandepol N."/>
            <person name="Liber J."/>
            <person name="Desiro A."/>
            <person name="Na H."/>
            <person name="Kennedy M."/>
            <person name="Barry K."/>
            <person name="Grigoriev I.V."/>
            <person name="Miller A.N."/>
            <person name="O'Donnell K."/>
            <person name="Stajich J.E."/>
            <person name="Bonito G."/>
        </authorList>
    </citation>
    <scope>NUCLEOTIDE SEQUENCE</scope>
    <source>
        <strain evidence="3">NVP1</strain>
    </source>
</reference>
<accession>A0A9P5SDN9</accession>
<feature type="compositionally biased region" description="Basic and acidic residues" evidence="1">
    <location>
        <begin position="104"/>
        <end position="113"/>
    </location>
</feature>
<feature type="non-terminal residue" evidence="3">
    <location>
        <position position="113"/>
    </location>
</feature>
<feature type="compositionally biased region" description="Basic and acidic residues" evidence="1">
    <location>
        <begin position="78"/>
        <end position="95"/>
    </location>
</feature>